<dbReference type="Gene3D" id="3.40.50.300">
    <property type="entry name" value="P-loop containing nucleotide triphosphate hydrolases"/>
    <property type="match status" value="1"/>
</dbReference>
<proteinExistence type="predicted"/>
<dbReference type="Gene3D" id="3.80.10.10">
    <property type="entry name" value="Ribonuclease Inhibitor"/>
    <property type="match status" value="2"/>
</dbReference>
<dbReference type="PRINTS" id="PR00364">
    <property type="entry name" value="DISEASERSIST"/>
</dbReference>
<keyword evidence="5" id="KW-0067">ATP-binding</keyword>
<dbReference type="InterPro" id="IPR042197">
    <property type="entry name" value="Apaf_helical"/>
</dbReference>
<dbReference type="InterPro" id="IPR036388">
    <property type="entry name" value="WH-like_DNA-bd_sf"/>
</dbReference>
<keyword evidence="3" id="KW-0547">Nucleotide-binding</keyword>
<name>A0A0L9UI37_PHAAN</name>
<gene>
    <name evidence="11" type="ORF">LR48_Vigan05g014900</name>
</gene>
<organism evidence="11 12">
    <name type="scientific">Phaseolus angularis</name>
    <name type="common">Azuki bean</name>
    <name type="synonym">Vigna angularis</name>
    <dbReference type="NCBI Taxonomy" id="3914"/>
    <lineage>
        <taxon>Eukaryota</taxon>
        <taxon>Viridiplantae</taxon>
        <taxon>Streptophyta</taxon>
        <taxon>Embryophyta</taxon>
        <taxon>Tracheophyta</taxon>
        <taxon>Spermatophyta</taxon>
        <taxon>Magnoliopsida</taxon>
        <taxon>eudicotyledons</taxon>
        <taxon>Gunneridae</taxon>
        <taxon>Pentapetalae</taxon>
        <taxon>rosids</taxon>
        <taxon>fabids</taxon>
        <taxon>Fabales</taxon>
        <taxon>Fabaceae</taxon>
        <taxon>Papilionoideae</taxon>
        <taxon>50 kb inversion clade</taxon>
        <taxon>NPAAA clade</taxon>
        <taxon>indigoferoid/millettioid clade</taxon>
        <taxon>Phaseoleae</taxon>
        <taxon>Vigna</taxon>
    </lineage>
</organism>
<dbReference type="FunFam" id="1.10.10.10:FF:000322">
    <property type="entry name" value="Probable disease resistance protein At1g63360"/>
    <property type="match status" value="1"/>
</dbReference>
<dbReference type="OMA" id="KEWCSFE"/>
<dbReference type="SUPFAM" id="SSF52047">
    <property type="entry name" value="RNI-like"/>
    <property type="match status" value="1"/>
</dbReference>
<dbReference type="GO" id="GO:0006952">
    <property type="term" value="P:defense response"/>
    <property type="evidence" value="ECO:0007669"/>
    <property type="project" value="UniProtKB-KW"/>
</dbReference>
<evidence type="ECO:0008006" key="13">
    <source>
        <dbReference type="Google" id="ProtNLM"/>
    </source>
</evidence>
<evidence type="ECO:0000256" key="5">
    <source>
        <dbReference type="ARBA" id="ARBA00022840"/>
    </source>
</evidence>
<keyword evidence="1" id="KW-0433">Leucine-rich repeat</keyword>
<evidence type="ECO:0000256" key="4">
    <source>
        <dbReference type="ARBA" id="ARBA00022821"/>
    </source>
</evidence>
<dbReference type="Proteomes" id="UP000053144">
    <property type="component" value="Chromosome 5"/>
</dbReference>
<dbReference type="Pfam" id="PF23559">
    <property type="entry name" value="WHD_DRP"/>
    <property type="match status" value="1"/>
</dbReference>
<keyword evidence="4" id="KW-0611">Plant defense</keyword>
<dbReference type="InterPro" id="IPR041118">
    <property type="entry name" value="Rx_N"/>
</dbReference>
<evidence type="ECO:0000313" key="12">
    <source>
        <dbReference type="Proteomes" id="UP000053144"/>
    </source>
</evidence>
<evidence type="ECO:0000256" key="6">
    <source>
        <dbReference type="SAM" id="Coils"/>
    </source>
</evidence>
<evidence type="ECO:0000259" key="10">
    <source>
        <dbReference type="Pfam" id="PF25019"/>
    </source>
</evidence>
<reference evidence="12" key="1">
    <citation type="journal article" date="2015" name="Proc. Natl. Acad. Sci. U.S.A.">
        <title>Genome sequencing of adzuki bean (Vigna angularis) provides insight into high starch and low fat accumulation and domestication.</title>
        <authorList>
            <person name="Yang K."/>
            <person name="Tian Z."/>
            <person name="Chen C."/>
            <person name="Luo L."/>
            <person name="Zhao B."/>
            <person name="Wang Z."/>
            <person name="Yu L."/>
            <person name="Li Y."/>
            <person name="Sun Y."/>
            <person name="Li W."/>
            <person name="Chen Y."/>
            <person name="Li Y."/>
            <person name="Zhang Y."/>
            <person name="Ai D."/>
            <person name="Zhao J."/>
            <person name="Shang C."/>
            <person name="Ma Y."/>
            <person name="Wu B."/>
            <person name="Wang M."/>
            <person name="Gao L."/>
            <person name="Sun D."/>
            <person name="Zhang P."/>
            <person name="Guo F."/>
            <person name="Wang W."/>
            <person name="Li Y."/>
            <person name="Wang J."/>
            <person name="Varshney R.K."/>
            <person name="Wang J."/>
            <person name="Ling H.Q."/>
            <person name="Wan P."/>
        </authorList>
    </citation>
    <scope>NUCLEOTIDE SEQUENCE</scope>
    <source>
        <strain evidence="12">cv. Jingnong 6</strain>
    </source>
</reference>
<dbReference type="FunFam" id="3.40.50.300:FF:001091">
    <property type="entry name" value="Probable disease resistance protein At1g61300"/>
    <property type="match status" value="1"/>
</dbReference>
<dbReference type="AlphaFoldDB" id="A0A0L9UI37"/>
<dbReference type="SUPFAM" id="SSF52540">
    <property type="entry name" value="P-loop containing nucleoside triphosphate hydrolases"/>
    <property type="match status" value="1"/>
</dbReference>
<dbReference type="GO" id="GO:0005524">
    <property type="term" value="F:ATP binding"/>
    <property type="evidence" value="ECO:0007669"/>
    <property type="project" value="UniProtKB-KW"/>
</dbReference>
<dbReference type="PANTHER" id="PTHR36766:SF40">
    <property type="entry name" value="DISEASE RESISTANCE PROTEIN RGA3"/>
    <property type="match status" value="1"/>
</dbReference>
<keyword evidence="2" id="KW-0677">Repeat</keyword>
<dbReference type="Gene3D" id="1.10.8.430">
    <property type="entry name" value="Helical domain of apoptotic protease-activating factors"/>
    <property type="match status" value="1"/>
</dbReference>
<dbReference type="Gene3D" id="1.20.5.4130">
    <property type="match status" value="1"/>
</dbReference>
<dbReference type="GO" id="GO:0051707">
    <property type="term" value="P:response to other organism"/>
    <property type="evidence" value="ECO:0007669"/>
    <property type="project" value="UniProtKB-ARBA"/>
</dbReference>
<dbReference type="InterPro" id="IPR032675">
    <property type="entry name" value="LRR_dom_sf"/>
</dbReference>
<dbReference type="GO" id="GO:0043531">
    <property type="term" value="F:ADP binding"/>
    <property type="evidence" value="ECO:0007669"/>
    <property type="project" value="InterPro"/>
</dbReference>
<feature type="domain" description="R13L1/DRL21-like LRR repeat region" evidence="10">
    <location>
        <begin position="693"/>
        <end position="821"/>
    </location>
</feature>
<dbReference type="SMART" id="SM00369">
    <property type="entry name" value="LRR_TYP"/>
    <property type="match status" value="2"/>
</dbReference>
<feature type="domain" description="Disease resistance N-terminal" evidence="8">
    <location>
        <begin position="17"/>
        <end position="101"/>
    </location>
</feature>
<evidence type="ECO:0000256" key="1">
    <source>
        <dbReference type="ARBA" id="ARBA00022614"/>
    </source>
</evidence>
<dbReference type="InterPro" id="IPR027417">
    <property type="entry name" value="P-loop_NTPase"/>
</dbReference>
<dbReference type="InterPro" id="IPR056789">
    <property type="entry name" value="LRR_R13L1-DRL21"/>
</dbReference>
<evidence type="ECO:0000259" key="8">
    <source>
        <dbReference type="Pfam" id="PF18052"/>
    </source>
</evidence>
<dbReference type="Pfam" id="PF00931">
    <property type="entry name" value="NB-ARC"/>
    <property type="match status" value="1"/>
</dbReference>
<evidence type="ECO:0000256" key="2">
    <source>
        <dbReference type="ARBA" id="ARBA00022737"/>
    </source>
</evidence>
<protein>
    <recommendedName>
        <fullName evidence="13">Disease resistance RPP13-like protein 1</fullName>
    </recommendedName>
</protein>
<dbReference type="SUPFAM" id="SSF52058">
    <property type="entry name" value="L domain-like"/>
    <property type="match status" value="1"/>
</dbReference>
<dbReference type="InterPro" id="IPR002182">
    <property type="entry name" value="NB-ARC"/>
</dbReference>
<feature type="domain" description="Disease resistance protein winged helix" evidence="9">
    <location>
        <begin position="439"/>
        <end position="507"/>
    </location>
</feature>
<keyword evidence="6" id="KW-0175">Coiled coil</keyword>
<dbReference type="InterPro" id="IPR003591">
    <property type="entry name" value="Leu-rich_rpt_typical-subtyp"/>
</dbReference>
<feature type="domain" description="NB-ARC" evidence="7">
    <location>
        <begin position="182"/>
        <end position="356"/>
    </location>
</feature>
<accession>A0A0L9UI37</accession>
<evidence type="ECO:0000313" key="11">
    <source>
        <dbReference type="EMBL" id="KOM42545.1"/>
    </source>
</evidence>
<dbReference type="Pfam" id="PF18052">
    <property type="entry name" value="Rx_N"/>
    <property type="match status" value="1"/>
</dbReference>
<feature type="coiled-coil region" evidence="6">
    <location>
        <begin position="41"/>
        <end position="92"/>
    </location>
</feature>
<dbReference type="Gramene" id="KOM42545">
    <property type="protein sequence ID" value="KOM42545"/>
    <property type="gene ID" value="LR48_Vigan05g014900"/>
</dbReference>
<dbReference type="Pfam" id="PF25019">
    <property type="entry name" value="LRR_R13L1-DRL21"/>
    <property type="match status" value="1"/>
</dbReference>
<dbReference type="OrthoDB" id="1408525at2759"/>
<evidence type="ECO:0000259" key="9">
    <source>
        <dbReference type="Pfam" id="PF23559"/>
    </source>
</evidence>
<dbReference type="PANTHER" id="PTHR36766">
    <property type="entry name" value="PLANT BROAD-SPECTRUM MILDEW RESISTANCE PROTEIN RPW8"/>
    <property type="match status" value="1"/>
</dbReference>
<dbReference type="EMBL" id="CM003375">
    <property type="protein sequence ID" value="KOM42545.1"/>
    <property type="molecule type" value="Genomic_DNA"/>
</dbReference>
<dbReference type="KEGG" id="var:108333368"/>
<evidence type="ECO:0000259" key="7">
    <source>
        <dbReference type="Pfam" id="PF00931"/>
    </source>
</evidence>
<dbReference type="Gene3D" id="1.10.10.10">
    <property type="entry name" value="Winged helix-like DNA-binding domain superfamily/Winged helix DNA-binding domain"/>
    <property type="match status" value="1"/>
</dbReference>
<dbReference type="InterPro" id="IPR058922">
    <property type="entry name" value="WHD_DRP"/>
</dbReference>
<sequence length="1168" mass="133821">MAVECISGAFLAAAFQVTLDKLASRDIQDYFHGSKLKDKMLKKLDIVLNSINQVLEDAEERQYKTSNVMNWLDQLKEAIYEAELLLDEVANEASRQKLEAELQPATSKVRGFFKAFVNPFDMEIASRVEELLENIQFLASQKDMLGLRKGIFSGNEVGVSWKQSKQLPTTSLVDESSICGREEDKEEIIKLLLSDNVTCNQVPIISIVGMGGMGKTTLSQLVYNDQRVLDQFELKAWVYVSQDFDVVAVTRAILKAFGSKGAEEKDLNLLQLELKQRLMRKRYFLVLDDVWNEDYSSWGVLQIPFIYGPSGSRILITTRNEKVALVMNSSHLYHLKPLEKEDCWKLFSDVAFHDKDATKYPYLVSVGSKIVDKCGGLPLALKALGNILRVKFSQHEWVKILESDMWHLSDNDANINPALRLSYHNLPSYLKRCFAHCSIFPKGYEFDRDQLIQLWMAEGLLNCCQINKSEEELGIEFFNDLVARSFFQQSRRRASCFTMHDLLNDLAKSVSGEFCSQISGSLEKIITKRARHISWSSKINIDDKFLEHISKCNRLRCFVAFKWEFGRGGLIYTDKQRILLSTLKYLRVLSFHDCLLTELVDDIGNLKLLRYLDLSYTKIKRLPDSICRLHNLQTLLLLWCYDLDELPIDLHKLVNLRHLDLRMSGINKMPNHIGRLKHLRTLTSFFIRKHDVKELGNLSNLQGTLSIFRLENVTDPADAMEANLKGKKHLDGLVLNWGNKFGRCNENEDSIIERQVLEALQPNGNLKKLSVLRYDGTSFPRWFGGSHLPNLVSIALTESKFCFVLPPFGQLPSLKELSISCFYGIEVIGPEFCGNDSSNTPFRSLEILKFEEMNAWKEWCSFEDHNEEGQGLSCLKELSVRRCPWLRRALPQHLPSLQKLEICECPHLEDSVPKAVSIHEMKLRLCEKLFLKDFPSSLKKATIHGTCIIEACLHQILVNNPFLEELKIHNFHGLNKKWSSLDLHRHDSLVTLSITSWYSSSLPFALHLFSNLHSLLFHDCPFLESFPEGGLPSSLRKLEIEDCPKLVASREKWGLFKLHSLTELRVSDDFENVKSFPEDGLLPPTLSVLYLIACSKLTHTNYKGLLHLKSLNSFYILCCPLLQSLPEAALSNSLSVLYIHDCPLLKQRYQRDGEHWRKIHHIPSVIIS</sequence>
<evidence type="ECO:0000256" key="3">
    <source>
        <dbReference type="ARBA" id="ARBA00022741"/>
    </source>
</evidence>